<feature type="region of interest" description="Disordered" evidence="1">
    <location>
        <begin position="177"/>
        <end position="196"/>
    </location>
</feature>
<name>A0ABV0CSL8_9SPHN</name>
<feature type="chain" id="PRO_5046670545" description="Copper chaperone PCu(A)C" evidence="2">
    <location>
        <begin position="22"/>
        <end position="196"/>
    </location>
</feature>
<proteinExistence type="predicted"/>
<feature type="compositionally biased region" description="Basic and acidic residues" evidence="1">
    <location>
        <begin position="186"/>
        <end position="196"/>
    </location>
</feature>
<evidence type="ECO:0000256" key="1">
    <source>
        <dbReference type="SAM" id="MobiDB-lite"/>
    </source>
</evidence>
<gene>
    <name evidence="3" type="ORF">ABDJ38_00925</name>
</gene>
<keyword evidence="2" id="KW-0732">Signal</keyword>
<evidence type="ECO:0000313" key="3">
    <source>
        <dbReference type="EMBL" id="MEN7535735.1"/>
    </source>
</evidence>
<dbReference type="EMBL" id="JBDLBR010000001">
    <property type="protein sequence ID" value="MEN7535735.1"/>
    <property type="molecule type" value="Genomic_DNA"/>
</dbReference>
<feature type="signal peptide" evidence="2">
    <location>
        <begin position="1"/>
        <end position="21"/>
    </location>
</feature>
<comment type="caution">
    <text evidence="3">The sequence shown here is derived from an EMBL/GenBank/DDBJ whole genome shotgun (WGS) entry which is preliminary data.</text>
</comment>
<accession>A0ABV0CSL8</accession>
<evidence type="ECO:0000313" key="4">
    <source>
        <dbReference type="Proteomes" id="UP001484535"/>
    </source>
</evidence>
<evidence type="ECO:0008006" key="5">
    <source>
        <dbReference type="Google" id="ProtNLM"/>
    </source>
</evidence>
<sequence length="196" mass="20517">MRLLLILLLALPLAACSEANGATDTKGTDLAEAVAAAPRELVLESPETQFATWTVAESGHAIHFANPGQPPLVTLDCRLDAEPITMAIIRHAPAMPGQSALFAVMGNGHVSRLPAEPVVTDNEWRWEASLPASDEGLDLFIGPGDMRATLPGKGAIAMQPSRIPGEFVEWCRAGGETVGAPVEKPAPGEDSGKPQA</sequence>
<dbReference type="RefSeq" id="WP_346783195.1">
    <property type="nucleotide sequence ID" value="NZ_JBDLBR010000001.1"/>
</dbReference>
<reference evidence="3 4" key="1">
    <citation type="submission" date="2024-05" db="EMBL/GenBank/DDBJ databases">
        <authorList>
            <person name="Park S."/>
        </authorList>
    </citation>
    <scope>NUCLEOTIDE SEQUENCE [LARGE SCALE GENOMIC DNA]</scope>
    <source>
        <strain evidence="3 4">DGU5</strain>
    </source>
</reference>
<organism evidence="3 4">
    <name type="scientific">Aurantiacibacter flavus</name>
    <dbReference type="NCBI Taxonomy" id="3145232"/>
    <lineage>
        <taxon>Bacteria</taxon>
        <taxon>Pseudomonadati</taxon>
        <taxon>Pseudomonadota</taxon>
        <taxon>Alphaproteobacteria</taxon>
        <taxon>Sphingomonadales</taxon>
        <taxon>Erythrobacteraceae</taxon>
        <taxon>Aurantiacibacter</taxon>
    </lineage>
</organism>
<keyword evidence="4" id="KW-1185">Reference proteome</keyword>
<protein>
    <recommendedName>
        <fullName evidence="5">Copper chaperone PCu(A)C</fullName>
    </recommendedName>
</protein>
<evidence type="ECO:0000256" key="2">
    <source>
        <dbReference type="SAM" id="SignalP"/>
    </source>
</evidence>
<dbReference type="Proteomes" id="UP001484535">
    <property type="component" value="Unassembled WGS sequence"/>
</dbReference>